<keyword evidence="1" id="KW-0732">Signal</keyword>
<proteinExistence type="predicted"/>
<keyword evidence="3" id="KW-1185">Reference proteome</keyword>
<dbReference type="InterPro" id="IPR052998">
    <property type="entry name" value="Hetero-Diels-Alderase-like"/>
</dbReference>
<dbReference type="Proteomes" id="UP000325902">
    <property type="component" value="Unassembled WGS sequence"/>
</dbReference>
<protein>
    <submittedName>
        <fullName evidence="2">Uncharacterized protein</fullName>
    </submittedName>
</protein>
<name>A0A5N5DSX9_9PEZI</name>
<evidence type="ECO:0000313" key="3">
    <source>
        <dbReference type="Proteomes" id="UP000325902"/>
    </source>
</evidence>
<feature type="signal peptide" evidence="1">
    <location>
        <begin position="1"/>
        <end position="22"/>
    </location>
</feature>
<dbReference type="PANTHER" id="PTHR42060:SF1">
    <property type="entry name" value="NHL REPEAT-CONTAINING PROTEIN"/>
    <property type="match status" value="1"/>
</dbReference>
<organism evidence="2 3">
    <name type="scientific">Lasiodiplodia theobromae</name>
    <dbReference type="NCBI Taxonomy" id="45133"/>
    <lineage>
        <taxon>Eukaryota</taxon>
        <taxon>Fungi</taxon>
        <taxon>Dikarya</taxon>
        <taxon>Ascomycota</taxon>
        <taxon>Pezizomycotina</taxon>
        <taxon>Dothideomycetes</taxon>
        <taxon>Dothideomycetes incertae sedis</taxon>
        <taxon>Botryosphaeriales</taxon>
        <taxon>Botryosphaeriaceae</taxon>
        <taxon>Lasiodiplodia</taxon>
    </lineage>
</organism>
<gene>
    <name evidence="2" type="ORF">DBV05_g802</name>
</gene>
<evidence type="ECO:0000313" key="2">
    <source>
        <dbReference type="EMBL" id="KAB2580481.1"/>
    </source>
</evidence>
<dbReference type="EMBL" id="VCHE01000003">
    <property type="protein sequence ID" value="KAB2580481.1"/>
    <property type="molecule type" value="Genomic_DNA"/>
</dbReference>
<dbReference type="AlphaFoldDB" id="A0A5N5DSX9"/>
<accession>A0A5N5DSX9</accession>
<feature type="chain" id="PRO_5024922922" evidence="1">
    <location>
        <begin position="23"/>
        <end position="358"/>
    </location>
</feature>
<dbReference type="Gene3D" id="2.120.10.30">
    <property type="entry name" value="TolB, C-terminal domain"/>
    <property type="match status" value="1"/>
</dbReference>
<comment type="caution">
    <text evidence="2">The sequence shown here is derived from an EMBL/GenBank/DDBJ whole genome shotgun (WGS) entry which is preliminary data.</text>
</comment>
<reference evidence="2 3" key="1">
    <citation type="journal article" date="2019" name="Sci. Rep.">
        <title>A multi-omics analysis of the grapevine pathogen Lasiodiplodia theobromae reveals that temperature affects the expression of virulence- and pathogenicity-related genes.</title>
        <authorList>
            <person name="Felix C."/>
            <person name="Meneses R."/>
            <person name="Goncalves M.F.M."/>
            <person name="Tilleman L."/>
            <person name="Duarte A.S."/>
            <person name="Jorrin-Novo J.V."/>
            <person name="Van de Peer Y."/>
            <person name="Deforce D."/>
            <person name="Van Nieuwerburgh F."/>
            <person name="Esteves A.C."/>
            <person name="Alves A."/>
        </authorList>
    </citation>
    <scope>NUCLEOTIDE SEQUENCE [LARGE SCALE GENOMIC DNA]</scope>
    <source>
        <strain evidence="2 3">LA-SOL3</strain>
    </source>
</reference>
<dbReference type="InterPro" id="IPR011042">
    <property type="entry name" value="6-blade_b-propeller_TolB-like"/>
</dbReference>
<dbReference type="OrthoDB" id="9977941at2759"/>
<dbReference type="SUPFAM" id="SSF63829">
    <property type="entry name" value="Calcium-dependent phosphotriesterase"/>
    <property type="match status" value="1"/>
</dbReference>
<dbReference type="PANTHER" id="PTHR42060">
    <property type="entry name" value="NHL REPEAT-CONTAINING PROTEIN-RELATED"/>
    <property type="match status" value="1"/>
</dbReference>
<evidence type="ECO:0000256" key="1">
    <source>
        <dbReference type="SAM" id="SignalP"/>
    </source>
</evidence>
<sequence>MVTFAGLFRLLPLLSLSATAVSQPILNDAVFNAASTHTVYQYPLGTWVENIAVRHNGNLLVTFTQPTPSLHEINPSHPPNTTADPAATLVHTFTNHTQLTGITELAPDVFAVIADNSVYRVDLSAANGTTAAVPIITLIANLPTAGLLNGMATLPSTTSPPSLLISDSELGLIWRLDPRTGAHAVFFQHNATMSPTTDLGLLLGINGLRYVPPSSSSSSSSPSPFGYAYYVNSPRRLFCRVPVDPATAKPAGDAEVVARGHLADDFAVRREGRDGEIVGYLAGLNDNVITRVEESGRIAVVAGGLNSTTVAGASSAAFGRTEGVWKDTLFVTTGGASAAPVNGTFVEGGKVVAVRLGY</sequence>